<comment type="caution">
    <text evidence="3">The sequence shown here is derived from an EMBL/GenBank/DDBJ whole genome shotgun (WGS) entry which is preliminary data.</text>
</comment>
<feature type="region of interest" description="Disordered" evidence="1">
    <location>
        <begin position="1"/>
        <end position="20"/>
    </location>
</feature>
<dbReference type="AlphaFoldDB" id="A0AAE0BDL1"/>
<feature type="region of interest" description="Disordered" evidence="1">
    <location>
        <begin position="72"/>
        <end position="100"/>
    </location>
</feature>
<gene>
    <name evidence="3" type="ORF">CYMTET_55297</name>
</gene>
<name>A0AAE0BDL1_9CHLO</name>
<evidence type="ECO:0000256" key="1">
    <source>
        <dbReference type="SAM" id="MobiDB-lite"/>
    </source>
</evidence>
<evidence type="ECO:0000313" key="3">
    <source>
        <dbReference type="EMBL" id="KAK3234451.1"/>
    </source>
</evidence>
<keyword evidence="2" id="KW-1133">Transmembrane helix</keyword>
<keyword evidence="2" id="KW-0472">Membrane</keyword>
<protein>
    <submittedName>
        <fullName evidence="3">Uncharacterized protein</fullName>
    </submittedName>
</protein>
<feature type="transmembrane region" description="Helical" evidence="2">
    <location>
        <begin position="181"/>
        <end position="201"/>
    </location>
</feature>
<dbReference type="Proteomes" id="UP001190700">
    <property type="component" value="Unassembled WGS sequence"/>
</dbReference>
<organism evidence="3 4">
    <name type="scientific">Cymbomonas tetramitiformis</name>
    <dbReference type="NCBI Taxonomy" id="36881"/>
    <lineage>
        <taxon>Eukaryota</taxon>
        <taxon>Viridiplantae</taxon>
        <taxon>Chlorophyta</taxon>
        <taxon>Pyramimonadophyceae</taxon>
        <taxon>Pyramimonadales</taxon>
        <taxon>Pyramimonadaceae</taxon>
        <taxon>Cymbomonas</taxon>
    </lineage>
</organism>
<dbReference type="EMBL" id="LGRX02035493">
    <property type="protein sequence ID" value="KAK3234451.1"/>
    <property type="molecule type" value="Genomic_DNA"/>
</dbReference>
<reference evidence="3 4" key="1">
    <citation type="journal article" date="2015" name="Genome Biol. Evol.">
        <title>Comparative Genomics of a Bacterivorous Green Alga Reveals Evolutionary Causalities and Consequences of Phago-Mixotrophic Mode of Nutrition.</title>
        <authorList>
            <person name="Burns J.A."/>
            <person name="Paasch A."/>
            <person name="Narechania A."/>
            <person name="Kim E."/>
        </authorList>
    </citation>
    <scope>NUCLEOTIDE SEQUENCE [LARGE SCALE GENOMIC DNA]</scope>
    <source>
        <strain evidence="3 4">PLY_AMNH</strain>
    </source>
</reference>
<sequence length="232" mass="26126">MKSTHAPAVAQHEKLKHPMGLSQQLRAQTDFFGLKHGIEVKFCDCEAADTLDNEEWVIVDVVPALALGAVGQRDKSGRPRQQKVSTTRDNDSTGNIGRRGAAKRKSYEAFTKVEVLEVFDRCVSNGSLAPKEDVAGLTGVHASLISKWAVPKTRQEIYTRAGSDKQKHLRKKARIFTGTDAFYFFMFLRLFSLSIILFKWFKVGWQLGRVRKKLPANKDGFNFQRARSPTVQ</sequence>
<evidence type="ECO:0000256" key="2">
    <source>
        <dbReference type="SAM" id="Phobius"/>
    </source>
</evidence>
<accession>A0AAE0BDL1</accession>
<proteinExistence type="predicted"/>
<keyword evidence="2" id="KW-0812">Transmembrane</keyword>
<evidence type="ECO:0000313" key="4">
    <source>
        <dbReference type="Proteomes" id="UP001190700"/>
    </source>
</evidence>
<keyword evidence="4" id="KW-1185">Reference proteome</keyword>